<sequence>MERSRVETFTVDTSGESSSSAITHSDVLGTDARDDVIPLLENVKLAMKWSSQRVAYQFREAVPYRTTTKNVKRLKAKAERR</sequence>
<gene>
    <name evidence="2" type="ORF">MTR67_002430</name>
</gene>
<evidence type="ECO:0000256" key="1">
    <source>
        <dbReference type="SAM" id="MobiDB-lite"/>
    </source>
</evidence>
<organism evidence="2 3">
    <name type="scientific">Solanum verrucosum</name>
    <dbReference type="NCBI Taxonomy" id="315347"/>
    <lineage>
        <taxon>Eukaryota</taxon>
        <taxon>Viridiplantae</taxon>
        <taxon>Streptophyta</taxon>
        <taxon>Embryophyta</taxon>
        <taxon>Tracheophyta</taxon>
        <taxon>Spermatophyta</taxon>
        <taxon>Magnoliopsida</taxon>
        <taxon>eudicotyledons</taxon>
        <taxon>Gunneridae</taxon>
        <taxon>Pentapetalae</taxon>
        <taxon>asterids</taxon>
        <taxon>lamiids</taxon>
        <taxon>Solanales</taxon>
        <taxon>Solanaceae</taxon>
        <taxon>Solanoideae</taxon>
        <taxon>Solaneae</taxon>
        <taxon>Solanum</taxon>
    </lineage>
</organism>
<dbReference type="Proteomes" id="UP001234989">
    <property type="component" value="Chromosome 1"/>
</dbReference>
<reference evidence="2" key="1">
    <citation type="submission" date="2023-08" db="EMBL/GenBank/DDBJ databases">
        <title>A de novo genome assembly of Solanum verrucosum Schlechtendal, a Mexican diploid species geographically isolated from the other diploid A-genome species in potato relatives.</title>
        <authorList>
            <person name="Hosaka K."/>
        </authorList>
    </citation>
    <scope>NUCLEOTIDE SEQUENCE</scope>
    <source>
        <tissue evidence="2">Young leaves</tissue>
    </source>
</reference>
<proteinExistence type="predicted"/>
<evidence type="ECO:0000313" key="3">
    <source>
        <dbReference type="Proteomes" id="UP001234989"/>
    </source>
</evidence>
<keyword evidence="3" id="KW-1185">Reference proteome</keyword>
<feature type="region of interest" description="Disordered" evidence="1">
    <location>
        <begin position="1"/>
        <end position="25"/>
    </location>
</feature>
<accession>A0AAF0PTN0</accession>
<protein>
    <submittedName>
        <fullName evidence="2">Uncharacterized protein</fullName>
    </submittedName>
</protein>
<name>A0AAF0PTN0_SOLVR</name>
<feature type="compositionally biased region" description="Polar residues" evidence="1">
    <location>
        <begin position="10"/>
        <end position="23"/>
    </location>
</feature>
<dbReference type="EMBL" id="CP133612">
    <property type="protein sequence ID" value="WMV09045.1"/>
    <property type="molecule type" value="Genomic_DNA"/>
</dbReference>
<evidence type="ECO:0000313" key="2">
    <source>
        <dbReference type="EMBL" id="WMV09045.1"/>
    </source>
</evidence>
<dbReference type="AlphaFoldDB" id="A0AAF0PTN0"/>